<name>A0A6B1FSI4_9CHLR</name>
<dbReference type="EMBL" id="VYDA01000078">
    <property type="protein sequence ID" value="MYH60582.1"/>
    <property type="molecule type" value="Genomic_DNA"/>
</dbReference>
<gene>
    <name evidence="3" type="ORF">F4148_02045</name>
</gene>
<dbReference type="SUPFAM" id="SSF49482">
    <property type="entry name" value="Aromatic compound dioxygenase"/>
    <property type="match status" value="1"/>
</dbReference>
<dbReference type="GO" id="GO:0016702">
    <property type="term" value="F:oxidoreductase activity, acting on single donors with incorporation of molecular oxygen, incorporation of two atoms of oxygen"/>
    <property type="evidence" value="ECO:0007669"/>
    <property type="project" value="InterPro"/>
</dbReference>
<comment type="caution">
    <text evidence="3">The sequence shown here is derived from an EMBL/GenBank/DDBJ whole genome shotgun (WGS) entry which is preliminary data.</text>
</comment>
<dbReference type="Gene3D" id="2.60.130.10">
    <property type="entry name" value="Aromatic compound dioxygenase"/>
    <property type="match status" value="1"/>
</dbReference>
<dbReference type="Pfam" id="PF00775">
    <property type="entry name" value="Dioxygenase_C"/>
    <property type="match status" value="1"/>
</dbReference>
<evidence type="ECO:0000313" key="3">
    <source>
        <dbReference type="EMBL" id="MYH60582.1"/>
    </source>
</evidence>
<proteinExistence type="predicted"/>
<evidence type="ECO:0000256" key="1">
    <source>
        <dbReference type="SAM" id="MobiDB-lite"/>
    </source>
</evidence>
<feature type="domain" description="Intradiol ring-cleavage dioxygenases" evidence="2">
    <location>
        <begin position="65"/>
        <end position="143"/>
    </location>
</feature>
<feature type="non-terminal residue" evidence="3">
    <location>
        <position position="148"/>
    </location>
</feature>
<reference evidence="3" key="1">
    <citation type="submission" date="2019-09" db="EMBL/GenBank/DDBJ databases">
        <title>Characterisation of the sponge microbiome using genome-centric metagenomics.</title>
        <authorList>
            <person name="Engelberts J.P."/>
            <person name="Robbins S.J."/>
            <person name="De Goeij J.M."/>
            <person name="Aranda M."/>
            <person name="Bell S.C."/>
            <person name="Webster N.S."/>
        </authorList>
    </citation>
    <scope>NUCLEOTIDE SEQUENCE</scope>
    <source>
        <strain evidence="3">SB0675_bin_29</strain>
    </source>
</reference>
<feature type="region of interest" description="Disordered" evidence="1">
    <location>
        <begin position="20"/>
        <end position="42"/>
    </location>
</feature>
<dbReference type="InterPro" id="IPR015889">
    <property type="entry name" value="Intradiol_dOase_core"/>
</dbReference>
<protein>
    <recommendedName>
        <fullName evidence="2">Intradiol ring-cleavage dioxygenases domain-containing protein</fullName>
    </recommendedName>
</protein>
<evidence type="ECO:0000259" key="2">
    <source>
        <dbReference type="Pfam" id="PF00775"/>
    </source>
</evidence>
<dbReference type="AlphaFoldDB" id="A0A6B1FSI4"/>
<organism evidence="3">
    <name type="scientific">Caldilineaceae bacterium SB0675_bin_29</name>
    <dbReference type="NCBI Taxonomy" id="2605266"/>
    <lineage>
        <taxon>Bacteria</taxon>
        <taxon>Bacillati</taxon>
        <taxon>Chloroflexota</taxon>
        <taxon>Caldilineae</taxon>
        <taxon>Caldilineales</taxon>
        <taxon>Caldilineaceae</taxon>
    </lineage>
</organism>
<dbReference type="PROSITE" id="PS51257">
    <property type="entry name" value="PROKAR_LIPOPROTEIN"/>
    <property type="match status" value="1"/>
</dbReference>
<dbReference type="InterPro" id="IPR000627">
    <property type="entry name" value="Intradiol_dOase_C"/>
</dbReference>
<dbReference type="PANTHER" id="PTHR34315">
    <property type="match status" value="1"/>
</dbReference>
<dbReference type="PANTHER" id="PTHR34315:SF1">
    <property type="entry name" value="INTRADIOL RING-CLEAVAGE DIOXYGENASES DOMAIN-CONTAINING PROTEIN-RELATED"/>
    <property type="match status" value="1"/>
</dbReference>
<accession>A0A6B1FSI4</accession>
<dbReference type="GO" id="GO:0008199">
    <property type="term" value="F:ferric iron binding"/>
    <property type="evidence" value="ECO:0007669"/>
    <property type="project" value="InterPro"/>
</dbReference>
<sequence>MLRRIGLLGIGILTACGIRSSDAPRSQPPTPPSTVARSSSSPVPIDDIPVCVLTPQATEGPFYFDANQIRQNIVEDRVGAPLRMGVRVMRVNGGCKPLKDALVDLWHVDASGAYSGYPGQPSGQDTSGQTFLRGTQVTDDEGVALFDT</sequence>